<organism evidence="2">
    <name type="scientific">Anthurium amnicola</name>
    <dbReference type="NCBI Taxonomy" id="1678845"/>
    <lineage>
        <taxon>Eukaryota</taxon>
        <taxon>Viridiplantae</taxon>
        <taxon>Streptophyta</taxon>
        <taxon>Embryophyta</taxon>
        <taxon>Tracheophyta</taxon>
        <taxon>Spermatophyta</taxon>
        <taxon>Magnoliopsida</taxon>
        <taxon>Liliopsida</taxon>
        <taxon>Araceae</taxon>
        <taxon>Pothoideae</taxon>
        <taxon>Potheae</taxon>
        <taxon>Anthurium</taxon>
    </lineage>
</organism>
<feature type="region of interest" description="Disordered" evidence="1">
    <location>
        <begin position="119"/>
        <end position="138"/>
    </location>
</feature>
<dbReference type="EMBL" id="GDJX01015305">
    <property type="protein sequence ID" value="JAT52631.1"/>
    <property type="molecule type" value="Transcribed_RNA"/>
</dbReference>
<feature type="compositionally biased region" description="Acidic residues" evidence="1">
    <location>
        <begin position="94"/>
        <end position="112"/>
    </location>
</feature>
<gene>
    <name evidence="2" type="primary">bicc1-a</name>
    <name evidence="2" type="ORF">g.12525</name>
</gene>
<dbReference type="PANTHER" id="PTHR37758:SF1">
    <property type="entry name" value="OS03G0334300 PROTEIN"/>
    <property type="match status" value="1"/>
</dbReference>
<protein>
    <submittedName>
        <fullName evidence="2">Protein bicaudal C 1-A</fullName>
    </submittedName>
</protein>
<feature type="region of interest" description="Disordered" evidence="1">
    <location>
        <begin position="74"/>
        <end position="112"/>
    </location>
</feature>
<feature type="compositionally biased region" description="Basic and acidic residues" evidence="1">
    <location>
        <begin position="127"/>
        <end position="138"/>
    </location>
</feature>
<accession>A0A1D1YDB5</accession>
<evidence type="ECO:0000313" key="2">
    <source>
        <dbReference type="EMBL" id="JAT52631.1"/>
    </source>
</evidence>
<dbReference type="AlphaFoldDB" id="A0A1D1YDB5"/>
<feature type="compositionally biased region" description="Low complexity" evidence="1">
    <location>
        <begin position="79"/>
        <end position="93"/>
    </location>
</feature>
<dbReference type="PANTHER" id="PTHR37758">
    <property type="entry name" value="OS03G0334300 PROTEIN"/>
    <property type="match status" value="1"/>
</dbReference>
<sequence>MDAPCWFHTFAPGVSLRNHPMLVSPPPIPSCSGKSFSPLVAVPMRAHGRDRPCLDGAQLMFRNVAALLYRSVLRRPKAGPGSTSERPSPGSSSDPDEEPEGEEEGVSEDLADELECLEEAAIAGTGEGREPGDYDRRAHLFDQSSRVFRALRDEREAHHRHHEGS</sequence>
<dbReference type="GO" id="GO:0009507">
    <property type="term" value="C:chloroplast"/>
    <property type="evidence" value="ECO:0007669"/>
    <property type="project" value="TreeGrafter"/>
</dbReference>
<evidence type="ECO:0000256" key="1">
    <source>
        <dbReference type="SAM" id="MobiDB-lite"/>
    </source>
</evidence>
<reference evidence="2" key="1">
    <citation type="submission" date="2015-07" db="EMBL/GenBank/DDBJ databases">
        <title>Transcriptome Assembly of Anthurium amnicola.</title>
        <authorList>
            <person name="Suzuki J."/>
        </authorList>
    </citation>
    <scope>NUCLEOTIDE SEQUENCE</scope>
</reference>
<name>A0A1D1YDB5_9ARAE</name>
<proteinExistence type="predicted"/>